<evidence type="ECO:0000313" key="2">
    <source>
        <dbReference type="EMBL" id="KAK6338624.1"/>
    </source>
</evidence>
<sequence length="225" mass="27067">MSNNRDPYNGPRRHPVHGNPYPDFEDEDEYASPPRFNERSLVHLRDHQQPQHRLQQQHHQALQHSEQLRREGLLRDMREEIRQNAEGIENARRGIEWEGDIERERAATRERFVHERAHRRIAQREAEAQNPRRRTQLGLVRPDEQPDDGRYDPPPVPRYVSRPPRYANARPYQEGDPEVSMEELEAAERRWELRTAWKTDPWRVYRPGEFDEINEEDARNGRHGY</sequence>
<dbReference type="Proteomes" id="UP001375240">
    <property type="component" value="Unassembled WGS sequence"/>
</dbReference>
<organism evidence="2 3">
    <name type="scientific">Orbilia brochopaga</name>
    <dbReference type="NCBI Taxonomy" id="3140254"/>
    <lineage>
        <taxon>Eukaryota</taxon>
        <taxon>Fungi</taxon>
        <taxon>Dikarya</taxon>
        <taxon>Ascomycota</taxon>
        <taxon>Pezizomycotina</taxon>
        <taxon>Orbiliomycetes</taxon>
        <taxon>Orbiliales</taxon>
        <taxon>Orbiliaceae</taxon>
        <taxon>Orbilia</taxon>
    </lineage>
</organism>
<feature type="compositionally biased region" description="Low complexity" evidence="1">
    <location>
        <begin position="51"/>
        <end position="65"/>
    </location>
</feature>
<proteinExistence type="predicted"/>
<gene>
    <name evidence="2" type="ORF">TWF696_009435</name>
</gene>
<dbReference type="EMBL" id="JAVHNQ010000009">
    <property type="protein sequence ID" value="KAK6338624.1"/>
    <property type="molecule type" value="Genomic_DNA"/>
</dbReference>
<feature type="region of interest" description="Disordered" evidence="1">
    <location>
        <begin position="120"/>
        <end position="184"/>
    </location>
</feature>
<name>A0AAV9UE57_9PEZI</name>
<dbReference type="AlphaFoldDB" id="A0AAV9UE57"/>
<feature type="compositionally biased region" description="Acidic residues" evidence="1">
    <location>
        <begin position="175"/>
        <end position="184"/>
    </location>
</feature>
<keyword evidence="3" id="KW-1185">Reference proteome</keyword>
<feature type="compositionally biased region" description="Basic and acidic residues" evidence="1">
    <location>
        <begin position="36"/>
        <end position="49"/>
    </location>
</feature>
<evidence type="ECO:0000313" key="3">
    <source>
        <dbReference type="Proteomes" id="UP001375240"/>
    </source>
</evidence>
<accession>A0AAV9UE57</accession>
<comment type="caution">
    <text evidence="2">The sequence shown here is derived from an EMBL/GenBank/DDBJ whole genome shotgun (WGS) entry which is preliminary data.</text>
</comment>
<reference evidence="2 3" key="1">
    <citation type="submission" date="2019-10" db="EMBL/GenBank/DDBJ databases">
        <authorList>
            <person name="Palmer J.M."/>
        </authorList>
    </citation>
    <scope>NUCLEOTIDE SEQUENCE [LARGE SCALE GENOMIC DNA]</scope>
    <source>
        <strain evidence="2 3">TWF696</strain>
    </source>
</reference>
<feature type="compositionally biased region" description="Basic and acidic residues" evidence="1">
    <location>
        <begin position="141"/>
        <end position="151"/>
    </location>
</feature>
<feature type="region of interest" description="Disordered" evidence="1">
    <location>
        <begin position="1"/>
        <end position="67"/>
    </location>
</feature>
<evidence type="ECO:0000256" key="1">
    <source>
        <dbReference type="SAM" id="MobiDB-lite"/>
    </source>
</evidence>
<protein>
    <submittedName>
        <fullName evidence="2">Uncharacterized protein</fullName>
    </submittedName>
</protein>